<dbReference type="OrthoDB" id="1601at2759"/>
<comment type="similarity">
    <text evidence="1">Belongs to the CAP family.</text>
</comment>
<dbReference type="Gene3D" id="1.25.40.330">
    <property type="entry name" value="Adenylate cyclase-associated CAP, N-terminal domain"/>
    <property type="match status" value="1"/>
</dbReference>
<proteinExistence type="inferred from homology"/>
<dbReference type="Proteomes" id="UP001163046">
    <property type="component" value="Unassembled WGS sequence"/>
</dbReference>
<sequence length="235" mass="26060">MPANQATLARLEAVLSRLEVVASKLGVEGSFKKGSSRSASDIQALVERLENAADKLDQQSASGGEGSGKTVEFYDEFLKGKIQSFFKLSDEIGGDVKSQVDLVKKTFQAMRVFLVKASHTKLPSKNELASMIKPIVQLREEIEAVRDRNRSSKQFNHLSAVNEGMEAVLWVGAPGKPDIFVRDRKDGAVFYTNRVLKDFKGDPQHAEWAHSFIAALIELQQYCKEFHPMGVSWAS</sequence>
<feature type="domain" description="CAP N-terminal" evidence="2">
    <location>
        <begin position="74"/>
        <end position="231"/>
    </location>
</feature>
<evidence type="ECO:0000259" key="2">
    <source>
        <dbReference type="Pfam" id="PF21938"/>
    </source>
</evidence>
<dbReference type="GO" id="GO:0005737">
    <property type="term" value="C:cytoplasm"/>
    <property type="evidence" value="ECO:0007669"/>
    <property type="project" value="TreeGrafter"/>
</dbReference>
<dbReference type="GO" id="GO:0019933">
    <property type="term" value="P:cAMP-mediated signaling"/>
    <property type="evidence" value="ECO:0007669"/>
    <property type="project" value="TreeGrafter"/>
</dbReference>
<dbReference type="EMBL" id="MU826832">
    <property type="protein sequence ID" value="KAJ7373037.1"/>
    <property type="molecule type" value="Genomic_DNA"/>
</dbReference>
<dbReference type="PANTHER" id="PTHR10652:SF0">
    <property type="entry name" value="ADENYLYL CYCLASE-ASSOCIATED PROTEIN"/>
    <property type="match status" value="1"/>
</dbReference>
<dbReference type="GO" id="GO:0007015">
    <property type="term" value="P:actin filament organization"/>
    <property type="evidence" value="ECO:0007669"/>
    <property type="project" value="TreeGrafter"/>
</dbReference>
<dbReference type="AlphaFoldDB" id="A0A9W9Z0Q9"/>
<evidence type="ECO:0000313" key="3">
    <source>
        <dbReference type="EMBL" id="KAJ7373037.1"/>
    </source>
</evidence>
<gene>
    <name evidence="3" type="primary">CAP1_1</name>
    <name evidence="3" type="ORF">OS493_014180</name>
</gene>
<dbReference type="InterPro" id="IPR036222">
    <property type="entry name" value="CAP_N_sf"/>
</dbReference>
<dbReference type="GO" id="GO:0003779">
    <property type="term" value="F:actin binding"/>
    <property type="evidence" value="ECO:0007669"/>
    <property type="project" value="InterPro"/>
</dbReference>
<evidence type="ECO:0000256" key="1">
    <source>
        <dbReference type="ARBA" id="ARBA00007659"/>
    </source>
</evidence>
<name>A0A9W9Z0Q9_9CNID</name>
<organism evidence="3 4">
    <name type="scientific">Desmophyllum pertusum</name>
    <dbReference type="NCBI Taxonomy" id="174260"/>
    <lineage>
        <taxon>Eukaryota</taxon>
        <taxon>Metazoa</taxon>
        <taxon>Cnidaria</taxon>
        <taxon>Anthozoa</taxon>
        <taxon>Hexacorallia</taxon>
        <taxon>Scleractinia</taxon>
        <taxon>Caryophylliina</taxon>
        <taxon>Caryophylliidae</taxon>
        <taxon>Desmophyllum</taxon>
    </lineage>
</organism>
<dbReference type="PANTHER" id="PTHR10652">
    <property type="entry name" value="ADENYLYL CYCLASE-ASSOCIATED PROTEIN"/>
    <property type="match status" value="1"/>
</dbReference>
<dbReference type="InterPro" id="IPR001837">
    <property type="entry name" value="Adenylate_cyclase-assoc_CAP"/>
</dbReference>
<protein>
    <submittedName>
        <fullName evidence="3">F-actin-capping protein subunit alpha</fullName>
    </submittedName>
</protein>
<dbReference type="Pfam" id="PF21938">
    <property type="entry name" value="CAP_N"/>
    <property type="match status" value="1"/>
</dbReference>
<accession>A0A9W9Z0Q9</accession>
<reference evidence="3" key="1">
    <citation type="submission" date="2023-01" db="EMBL/GenBank/DDBJ databases">
        <title>Genome assembly of the deep-sea coral Lophelia pertusa.</title>
        <authorList>
            <person name="Herrera S."/>
            <person name="Cordes E."/>
        </authorList>
    </citation>
    <scope>NUCLEOTIDE SEQUENCE</scope>
    <source>
        <strain evidence="3">USNM1676648</strain>
        <tissue evidence="3">Polyp</tissue>
    </source>
</reference>
<dbReference type="InterPro" id="IPR053950">
    <property type="entry name" value="CAP_N"/>
</dbReference>
<dbReference type="GO" id="GO:0008179">
    <property type="term" value="F:adenylate cyclase binding"/>
    <property type="evidence" value="ECO:0007669"/>
    <property type="project" value="TreeGrafter"/>
</dbReference>
<comment type="caution">
    <text evidence="3">The sequence shown here is derived from an EMBL/GenBank/DDBJ whole genome shotgun (WGS) entry which is preliminary data.</text>
</comment>
<evidence type="ECO:0000313" key="4">
    <source>
        <dbReference type="Proteomes" id="UP001163046"/>
    </source>
</evidence>
<dbReference type="SUPFAM" id="SSF101278">
    <property type="entry name" value="N-terminal domain of adenylylcyclase associated protein, CAP"/>
    <property type="match status" value="1"/>
</dbReference>
<keyword evidence="4" id="KW-1185">Reference proteome</keyword>
<dbReference type="FunFam" id="1.25.40.330:FF:000001">
    <property type="entry name" value="Adenylyl cyclase-associated protein"/>
    <property type="match status" value="1"/>
</dbReference>
<dbReference type="GO" id="GO:0000902">
    <property type="term" value="P:cell morphogenesis"/>
    <property type="evidence" value="ECO:0007669"/>
    <property type="project" value="TreeGrafter"/>
</dbReference>